<gene>
    <name evidence="1" type="ORF">PAPOLLO_LOCUS27640</name>
</gene>
<name>A0A8S3YBA1_PARAO</name>
<keyword evidence="2" id="KW-1185">Reference proteome</keyword>
<reference evidence="1" key="1">
    <citation type="submission" date="2021-04" db="EMBL/GenBank/DDBJ databases">
        <authorList>
            <person name="Tunstrom K."/>
        </authorList>
    </citation>
    <scope>NUCLEOTIDE SEQUENCE</scope>
</reference>
<evidence type="ECO:0000313" key="1">
    <source>
        <dbReference type="EMBL" id="CAG5058596.1"/>
    </source>
</evidence>
<dbReference type="Proteomes" id="UP000691718">
    <property type="component" value="Unassembled WGS sequence"/>
</dbReference>
<dbReference type="EMBL" id="CAJQZP010001679">
    <property type="protein sequence ID" value="CAG5058596.1"/>
    <property type="molecule type" value="Genomic_DNA"/>
</dbReference>
<dbReference type="AlphaFoldDB" id="A0A8S3YBA1"/>
<organism evidence="1 2">
    <name type="scientific">Parnassius apollo</name>
    <name type="common">Apollo butterfly</name>
    <name type="synonym">Papilio apollo</name>
    <dbReference type="NCBI Taxonomy" id="110799"/>
    <lineage>
        <taxon>Eukaryota</taxon>
        <taxon>Metazoa</taxon>
        <taxon>Ecdysozoa</taxon>
        <taxon>Arthropoda</taxon>
        <taxon>Hexapoda</taxon>
        <taxon>Insecta</taxon>
        <taxon>Pterygota</taxon>
        <taxon>Neoptera</taxon>
        <taxon>Endopterygota</taxon>
        <taxon>Lepidoptera</taxon>
        <taxon>Glossata</taxon>
        <taxon>Ditrysia</taxon>
        <taxon>Papilionoidea</taxon>
        <taxon>Papilionidae</taxon>
        <taxon>Parnassiinae</taxon>
        <taxon>Parnassini</taxon>
        <taxon>Parnassius</taxon>
        <taxon>Parnassius</taxon>
    </lineage>
</organism>
<protein>
    <submittedName>
        <fullName evidence="1">(apollo) hypothetical protein</fullName>
    </submittedName>
</protein>
<comment type="caution">
    <text evidence="1">The sequence shown here is derived from an EMBL/GenBank/DDBJ whole genome shotgun (WGS) entry which is preliminary data.</text>
</comment>
<proteinExistence type="predicted"/>
<accession>A0A8S3YBA1</accession>
<sequence length="69" mass="7706">MASRSRRIEPRSGIAYSDDTVLALLEESDVILAATMIPKIPHIMNPRKSLHKSVEGMVLVILLKVYFAL</sequence>
<evidence type="ECO:0000313" key="2">
    <source>
        <dbReference type="Proteomes" id="UP000691718"/>
    </source>
</evidence>